<evidence type="ECO:0000313" key="2">
    <source>
        <dbReference type="Proteomes" id="UP000664357"/>
    </source>
</evidence>
<dbReference type="Proteomes" id="UP000664357">
    <property type="component" value="Unassembled WGS sequence"/>
</dbReference>
<reference evidence="1 2" key="1">
    <citation type="submission" date="2024-02" db="EMBL/GenBank/DDBJ databases">
        <title>The Genome Sequence of Enterococcus sp. DIV0159.</title>
        <authorList>
            <person name="Earl A."/>
            <person name="Manson A."/>
            <person name="Gilmore M."/>
            <person name="Sanders J."/>
            <person name="Shea T."/>
            <person name="Howe W."/>
            <person name="Livny J."/>
            <person name="Cuomo C."/>
            <person name="Neafsey D."/>
            <person name="Birren B."/>
        </authorList>
    </citation>
    <scope>NUCLEOTIDE SEQUENCE [LARGE SCALE GENOMIC DNA]</scope>
    <source>
        <strain evidence="1 2">665A</strain>
    </source>
</reference>
<comment type="caution">
    <text evidence="1">The sequence shown here is derived from an EMBL/GenBank/DDBJ whole genome shotgun (WGS) entry which is preliminary data.</text>
</comment>
<keyword evidence="2" id="KW-1185">Reference proteome</keyword>
<name>A0ABV0ET32_9ENTE</name>
<dbReference type="RefSeq" id="WP_207703380.1">
    <property type="nucleotide sequence ID" value="NZ_JAFREL020000002.1"/>
</dbReference>
<sequence>MFEIIKEYIIKPFKEGKEEARKEVEQEKREQDQRTRDTIADLTYTEMFAACLAAPFRAVLFLDWFSLFKKEEVDFEDQPILHLLCFGETANLNEEDIRSLKVQQETSFNIFSGEEALIVAKASLQAADIQLLSLREVSESSEAAHSKINFTALEIGIAAMALVSAVDTSLLQKDQVLAIFEELIPKVQEKFEGWEHYGTRLLDQEAIVKFNTGFSRKQFEGDIKNLIHKSNSPWQYLKWNLYS</sequence>
<proteinExistence type="predicted"/>
<protein>
    <submittedName>
        <fullName evidence="1">Uncharacterized protein</fullName>
    </submittedName>
</protein>
<organism evidence="1 2">
    <name type="scientific">Candidatus Enterococcus ferrettii</name>
    <dbReference type="NCBI Taxonomy" id="2815324"/>
    <lineage>
        <taxon>Bacteria</taxon>
        <taxon>Bacillati</taxon>
        <taxon>Bacillota</taxon>
        <taxon>Bacilli</taxon>
        <taxon>Lactobacillales</taxon>
        <taxon>Enterococcaceae</taxon>
        <taxon>Enterococcus</taxon>
    </lineage>
</organism>
<dbReference type="EMBL" id="JAFREL020000002">
    <property type="protein sequence ID" value="MEO1771095.1"/>
    <property type="molecule type" value="Genomic_DNA"/>
</dbReference>
<gene>
    <name evidence="1" type="ORF">JZO67_003069</name>
</gene>
<evidence type="ECO:0000313" key="1">
    <source>
        <dbReference type="EMBL" id="MEO1771095.1"/>
    </source>
</evidence>
<accession>A0ABV0ET32</accession>